<dbReference type="Pfam" id="PF13560">
    <property type="entry name" value="HTH_31"/>
    <property type="match status" value="1"/>
</dbReference>
<dbReference type="EMBL" id="LWCS01000039">
    <property type="protein sequence ID" value="OAN35453.1"/>
    <property type="molecule type" value="Genomic_DNA"/>
</dbReference>
<dbReference type="SMART" id="SM00530">
    <property type="entry name" value="HTH_XRE"/>
    <property type="match status" value="1"/>
</dbReference>
<accession>A0A178LQD5</accession>
<name>A0A178LQD5_MYCIR</name>
<dbReference type="OrthoDB" id="3608749at2"/>
<feature type="domain" description="HTH cro/C1-type" evidence="1">
    <location>
        <begin position="32"/>
        <end position="79"/>
    </location>
</feature>
<dbReference type="PANTHER" id="PTHR35010:SF2">
    <property type="entry name" value="BLL4672 PROTEIN"/>
    <property type="match status" value="1"/>
</dbReference>
<dbReference type="AlphaFoldDB" id="A0A178LQD5"/>
<dbReference type="InterPro" id="IPR001387">
    <property type="entry name" value="Cro/C1-type_HTH"/>
</dbReference>
<comment type="caution">
    <text evidence="2">The sequence shown here is derived from an EMBL/GenBank/DDBJ whole genome shotgun (WGS) entry which is preliminary data.</text>
</comment>
<dbReference type="GO" id="GO:0003677">
    <property type="term" value="F:DNA binding"/>
    <property type="evidence" value="ECO:0007669"/>
    <property type="project" value="InterPro"/>
</dbReference>
<dbReference type="eggNOG" id="COG1396">
    <property type="taxonomic scope" value="Bacteria"/>
</dbReference>
<protein>
    <submittedName>
        <fullName evidence="2">Transcriptional regulator</fullName>
    </submittedName>
</protein>
<dbReference type="InterPro" id="IPR010982">
    <property type="entry name" value="Lambda_DNA-bd_dom_sf"/>
</dbReference>
<evidence type="ECO:0000313" key="3">
    <source>
        <dbReference type="Proteomes" id="UP000078396"/>
    </source>
</evidence>
<gene>
    <name evidence="2" type="ORF">A4X20_26280</name>
</gene>
<dbReference type="PROSITE" id="PS50943">
    <property type="entry name" value="HTH_CROC1"/>
    <property type="match status" value="1"/>
</dbReference>
<dbReference type="CDD" id="cd00093">
    <property type="entry name" value="HTH_XRE"/>
    <property type="match status" value="1"/>
</dbReference>
<proteinExistence type="predicted"/>
<evidence type="ECO:0000313" key="2">
    <source>
        <dbReference type="EMBL" id="OAN35453.1"/>
    </source>
</evidence>
<organism evidence="2 3">
    <name type="scientific">Mycolicibacterium iranicum</name>
    <name type="common">Mycobacterium iranicum</name>
    <dbReference type="NCBI Taxonomy" id="912594"/>
    <lineage>
        <taxon>Bacteria</taxon>
        <taxon>Bacillati</taxon>
        <taxon>Actinomycetota</taxon>
        <taxon>Actinomycetes</taxon>
        <taxon>Mycobacteriales</taxon>
        <taxon>Mycobacteriaceae</taxon>
        <taxon>Mycolicibacterium</taxon>
    </lineage>
</organism>
<reference evidence="2 3" key="1">
    <citation type="submission" date="2016-04" db="EMBL/GenBank/DDBJ databases">
        <title>Draft Genome Sequences of Staphylococcus capitis Strain H36, S. capitis Strain H65, S. cohnii Strain H62, S. hominis Strain H69, Mycobacterium iranicum Strain H39, Plantibacter sp. Strain H53, Pseudomonas oryzihabitans Strain H72, and Microbacterium sp. Strain H83, isolated from residential settings.</title>
        <authorList>
            <person name="Lymperopoulou D."/>
            <person name="Adams R.I."/>
            <person name="Lindow S."/>
            <person name="Coil D.A."/>
            <person name="Jospin G."/>
            <person name="Eisen J.A."/>
        </authorList>
    </citation>
    <scope>NUCLEOTIDE SEQUENCE [LARGE SCALE GENOMIC DNA]</scope>
    <source>
        <strain evidence="2 3">H39</strain>
    </source>
</reference>
<dbReference type="Gene3D" id="1.10.260.40">
    <property type="entry name" value="lambda repressor-like DNA-binding domains"/>
    <property type="match status" value="1"/>
</dbReference>
<dbReference type="RefSeq" id="WP_064283560.1">
    <property type="nucleotide sequence ID" value="NZ_LWCS01000039.1"/>
</dbReference>
<dbReference type="SUPFAM" id="SSF47413">
    <property type="entry name" value="lambda repressor-like DNA-binding domains"/>
    <property type="match status" value="1"/>
</dbReference>
<dbReference type="Proteomes" id="UP000078396">
    <property type="component" value="Unassembled WGS sequence"/>
</dbReference>
<dbReference type="PANTHER" id="PTHR35010">
    <property type="entry name" value="BLL4672 PROTEIN-RELATED"/>
    <property type="match status" value="1"/>
</dbReference>
<evidence type="ECO:0000259" key="1">
    <source>
        <dbReference type="PROSITE" id="PS50943"/>
    </source>
</evidence>
<dbReference type="Pfam" id="PF17765">
    <property type="entry name" value="MLTR_LBD"/>
    <property type="match status" value="1"/>
</dbReference>
<dbReference type="STRING" id="912594.AWC12_28205"/>
<dbReference type="Gene3D" id="3.30.450.180">
    <property type="match status" value="1"/>
</dbReference>
<dbReference type="InterPro" id="IPR041413">
    <property type="entry name" value="MLTR_LBD"/>
</dbReference>
<sequence>MAELGVYLKSRRALLRPVDVGLTSTGVRRVPGLRREEVALLAGVSVDYYGRLEQGRERSPSVQVLEALAAALRLDDDGRTHLFGLAGHTPRMPRRQQPDRVDPGLLRLMEAWPDNPALVYNRAYDILAANPMATALFGELGAVGNLMLLVFTDPRARDFYADWDMVAADSVAGFRMAYGAAPDDPRGREVLGELLAVDEFRSLWERRDARRKCLARKTFQHPAVGRVTLNMQTFDVRAAPGQELIVYDADPGSPSVDALRLLGSIAATGSHNDDGHPERFNVTR</sequence>